<comment type="similarity">
    <text evidence="2">Belongs to the autoinducer-2 exporter (AI-2E) (TC 2.A.86) family.</text>
</comment>
<reference evidence="7 8" key="3">
    <citation type="journal article" date="2008" name="FEMS Microbiol. Ecol.">
        <title>Identification and characterization of genes underlying chitinolysis in Collimonas fungivorans Ter331.</title>
        <authorList>
            <person name="Fritsche K."/>
            <person name="de Boer W."/>
            <person name="Gerards S."/>
            <person name="van den Berg M."/>
            <person name="van Veen J.A."/>
            <person name="Leveau J.H."/>
        </authorList>
    </citation>
    <scope>NUCLEOTIDE SEQUENCE [LARGE SCALE GENOMIC DNA]</scope>
    <source>
        <strain evidence="7 8">Ter331</strain>
    </source>
</reference>
<keyword evidence="3 6" id="KW-0812">Transmembrane</keyword>
<gene>
    <name evidence="7" type="ordered locus">CFU_4029</name>
</gene>
<dbReference type="eggNOG" id="COG0628">
    <property type="taxonomic scope" value="Bacteria"/>
</dbReference>
<name>G0AE02_COLFT</name>
<feature type="transmembrane region" description="Helical" evidence="6">
    <location>
        <begin position="299"/>
        <end position="320"/>
    </location>
</feature>
<evidence type="ECO:0000313" key="8">
    <source>
        <dbReference type="Proteomes" id="UP000008392"/>
    </source>
</evidence>
<feature type="transmembrane region" description="Helical" evidence="6">
    <location>
        <begin position="241"/>
        <end position="263"/>
    </location>
</feature>
<reference evidence="8" key="6">
    <citation type="submission" date="2011-05" db="EMBL/GenBank/DDBJ databases">
        <title>Complete sequence of Collimonas fungivorans Ter331.</title>
        <authorList>
            <person name="Leveau J.H."/>
        </authorList>
    </citation>
    <scope>NUCLEOTIDE SEQUENCE [LARGE SCALE GENOMIC DNA]</scope>
    <source>
        <strain evidence="8">Ter331</strain>
    </source>
</reference>
<dbReference type="EMBL" id="CP002745">
    <property type="protein sequence ID" value="AEK63851.1"/>
    <property type="molecule type" value="Genomic_DNA"/>
</dbReference>
<sequence>MLCTMVTTCYTDHLSDYDKRTSPAMASAPQTVSEPSADQRPLRPVITTLPRFRLAAWLVALTGLFLVMTLHMLTALLAGLLVYELVRTLTPLVQRRLTSQRAHLISVVFLSAIIIGALTLAIVGLAAFFHGGPDRIQVLQGKLMVVVDQARTQLPAWLQQYLPDDIDDIREIISDWLQSHRGEVQLAGKEAVQVFVHVLVGMVLGAMVALNAAHPMPLLQPLAAELLGRAQLLADAFRRVVFAQVKISLLNTTLTAIFLLVVLRLGGIHLPLTKTMIVVTFLAGLLPVIGNLISNTLIVLVALSVSIYVALAALVFLIVIHKLEYFLNARIVGSQINARSWELLLVMVLTEAAFGLPGLVAAPIYYAYIKSELHEMGWV</sequence>
<keyword evidence="8" id="KW-1185">Reference proteome</keyword>
<proteinExistence type="inferred from homology"/>
<feature type="transmembrane region" description="Helical" evidence="6">
    <location>
        <begin position="54"/>
        <end position="83"/>
    </location>
</feature>
<dbReference type="KEGG" id="cfu:CFU_4029"/>
<evidence type="ECO:0000256" key="4">
    <source>
        <dbReference type="ARBA" id="ARBA00022989"/>
    </source>
</evidence>
<dbReference type="InterPro" id="IPR002549">
    <property type="entry name" value="AI-2E-like"/>
</dbReference>
<evidence type="ECO:0000256" key="5">
    <source>
        <dbReference type="ARBA" id="ARBA00023136"/>
    </source>
</evidence>
<evidence type="ECO:0000256" key="2">
    <source>
        <dbReference type="ARBA" id="ARBA00009773"/>
    </source>
</evidence>
<evidence type="ECO:0000256" key="3">
    <source>
        <dbReference type="ARBA" id="ARBA00022692"/>
    </source>
</evidence>
<dbReference type="Pfam" id="PF01594">
    <property type="entry name" value="AI-2E_transport"/>
    <property type="match status" value="1"/>
</dbReference>
<dbReference type="STRING" id="1005048.CFU_4029"/>
<feature type="transmembrane region" description="Helical" evidence="6">
    <location>
        <begin position="275"/>
        <end position="293"/>
    </location>
</feature>
<dbReference type="AlphaFoldDB" id="G0AE02"/>
<dbReference type="Proteomes" id="UP000008392">
    <property type="component" value="Chromosome"/>
</dbReference>
<feature type="transmembrane region" description="Helical" evidence="6">
    <location>
        <begin position="194"/>
        <end position="213"/>
    </location>
</feature>
<dbReference type="HOGENOM" id="CLU_798794_0_0_4"/>
<reference evidence="7 8" key="4">
    <citation type="journal article" date="2010" name="Environ. Microbiol.">
        <title>The bacterial genus Collimonas: mycophagy, weathering and other adaptive solutions to life in oligotrophic soil environments.</title>
        <authorList>
            <person name="Leveau J.H."/>
            <person name="Uroz S."/>
            <person name="de Boer W."/>
        </authorList>
    </citation>
    <scope>NUCLEOTIDE SEQUENCE [LARGE SCALE GENOMIC DNA]</scope>
    <source>
        <strain evidence="7 8">Ter331</strain>
    </source>
</reference>
<keyword evidence="4 6" id="KW-1133">Transmembrane helix</keyword>
<reference evidence="7 8" key="5">
    <citation type="journal article" date="2011" name="ISME J.">
        <title>Dual transcriptional profiling of a bacterial/fungal confrontation: Collimonas fungivorans versus Aspergillus niger.</title>
        <authorList>
            <person name="Mela F."/>
            <person name="Fritsche K."/>
            <person name="de Boer W."/>
            <person name="van Veen J.A."/>
            <person name="de Graaff L.H."/>
            <person name="van den Berg M."/>
            <person name="Leveau J.H."/>
        </authorList>
    </citation>
    <scope>NUCLEOTIDE SEQUENCE [LARGE SCALE GENOMIC DNA]</scope>
    <source>
        <strain evidence="7 8">Ter331</strain>
    </source>
</reference>
<evidence type="ECO:0000256" key="1">
    <source>
        <dbReference type="ARBA" id="ARBA00004141"/>
    </source>
</evidence>
<reference evidence="7 8" key="2">
    <citation type="journal article" date="2006" name="J. Microbiol. Methods">
        <title>Genomic flank-sequencing of plasposon insertion sites for rapid identification of functional genes.</title>
        <authorList>
            <person name="Leveau J.H."/>
            <person name="Gerards S."/>
            <person name="Fritsche K."/>
            <person name="Zondag G."/>
            <person name="van Veen J.A."/>
        </authorList>
    </citation>
    <scope>NUCLEOTIDE SEQUENCE [LARGE SCALE GENOMIC DNA]</scope>
    <source>
        <strain evidence="7 8">Ter331</strain>
    </source>
</reference>
<comment type="subcellular location">
    <subcellularLocation>
        <location evidence="1">Membrane</location>
        <topology evidence="1">Multi-pass membrane protein</topology>
    </subcellularLocation>
</comment>
<feature type="transmembrane region" description="Helical" evidence="6">
    <location>
        <begin position="103"/>
        <end position="129"/>
    </location>
</feature>
<dbReference type="GO" id="GO:0016020">
    <property type="term" value="C:membrane"/>
    <property type="evidence" value="ECO:0007669"/>
    <property type="project" value="UniProtKB-SubCell"/>
</dbReference>
<feature type="transmembrane region" description="Helical" evidence="6">
    <location>
        <begin position="341"/>
        <end position="368"/>
    </location>
</feature>
<evidence type="ECO:0000256" key="6">
    <source>
        <dbReference type="SAM" id="Phobius"/>
    </source>
</evidence>
<keyword evidence="5 6" id="KW-0472">Membrane</keyword>
<organism evidence="7 8">
    <name type="scientific">Collimonas fungivorans (strain Ter331)</name>
    <dbReference type="NCBI Taxonomy" id="1005048"/>
    <lineage>
        <taxon>Bacteria</taxon>
        <taxon>Pseudomonadati</taxon>
        <taxon>Pseudomonadota</taxon>
        <taxon>Betaproteobacteria</taxon>
        <taxon>Burkholderiales</taxon>
        <taxon>Oxalobacteraceae</taxon>
        <taxon>Collimonas</taxon>
    </lineage>
</organism>
<accession>G0AE02</accession>
<evidence type="ECO:0000313" key="7">
    <source>
        <dbReference type="EMBL" id="AEK63851.1"/>
    </source>
</evidence>
<protein>
    <submittedName>
        <fullName evidence="7">Membrane protein, putative</fullName>
    </submittedName>
</protein>
<reference evidence="7 8" key="1">
    <citation type="journal article" date="2004" name="Environ. Microbiol.">
        <title>Phylogeny-function analysis of (meta)genomic libraries: screening for expression of ribosomal RNA genes by large-insert library fluorescent in situ hybridization (LIL-FISH).</title>
        <authorList>
            <person name="Leveau J.H."/>
            <person name="Gerards S."/>
            <person name="de Boer W."/>
            <person name="van Veen J.A."/>
        </authorList>
    </citation>
    <scope>NUCLEOTIDE SEQUENCE [LARGE SCALE GENOMIC DNA]</scope>
    <source>
        <strain evidence="7 8">Ter331</strain>
    </source>
</reference>